<reference evidence="2" key="1">
    <citation type="submission" date="2020-11" db="EMBL/GenBank/DDBJ databases">
        <title>Sequencing the genomes of 1000 actinobacteria strains.</title>
        <authorList>
            <person name="Klenk H.-P."/>
        </authorList>
    </citation>
    <scope>NUCLEOTIDE SEQUENCE</scope>
    <source>
        <strain evidence="2">DSM 43175</strain>
    </source>
</reference>
<dbReference type="SUPFAM" id="SSF48452">
    <property type="entry name" value="TPR-like"/>
    <property type="match status" value="2"/>
</dbReference>
<dbReference type="AlphaFoldDB" id="A0A931DI51"/>
<evidence type="ECO:0000256" key="1">
    <source>
        <dbReference type="PROSITE-ProRule" id="PRU00339"/>
    </source>
</evidence>
<dbReference type="InterPro" id="IPR019734">
    <property type="entry name" value="TPR_rpt"/>
</dbReference>
<name>A0A931DI51_9ACTN</name>
<dbReference type="PANTHER" id="PTHR47691">
    <property type="entry name" value="REGULATOR-RELATED"/>
    <property type="match status" value="1"/>
</dbReference>
<dbReference type="Gene3D" id="1.25.40.10">
    <property type="entry name" value="Tetratricopeptide repeat domain"/>
    <property type="match status" value="2"/>
</dbReference>
<dbReference type="EMBL" id="JADOUA010000001">
    <property type="protein sequence ID" value="MBG6087158.1"/>
    <property type="molecule type" value="Genomic_DNA"/>
</dbReference>
<comment type="caution">
    <text evidence="2">The sequence shown here is derived from an EMBL/GenBank/DDBJ whole genome shotgun (WGS) entry which is preliminary data.</text>
</comment>
<dbReference type="PANTHER" id="PTHR47691:SF3">
    <property type="entry name" value="HTH-TYPE TRANSCRIPTIONAL REGULATOR RV0890C-RELATED"/>
    <property type="match status" value="1"/>
</dbReference>
<evidence type="ECO:0000313" key="3">
    <source>
        <dbReference type="Proteomes" id="UP000614047"/>
    </source>
</evidence>
<protein>
    <submittedName>
        <fullName evidence="2">Tetratricopeptide (TPR) repeat protein</fullName>
    </submittedName>
</protein>
<dbReference type="SMART" id="SM00028">
    <property type="entry name" value="TPR"/>
    <property type="match status" value="3"/>
</dbReference>
<organism evidence="2 3">
    <name type="scientific">Actinomadura viridis</name>
    <dbReference type="NCBI Taxonomy" id="58110"/>
    <lineage>
        <taxon>Bacteria</taxon>
        <taxon>Bacillati</taxon>
        <taxon>Actinomycetota</taxon>
        <taxon>Actinomycetes</taxon>
        <taxon>Streptosporangiales</taxon>
        <taxon>Thermomonosporaceae</taxon>
        <taxon>Actinomadura</taxon>
    </lineage>
</organism>
<keyword evidence="3" id="KW-1185">Reference proteome</keyword>
<keyword evidence="1" id="KW-0802">TPR repeat</keyword>
<dbReference type="Pfam" id="PF13424">
    <property type="entry name" value="TPR_12"/>
    <property type="match status" value="1"/>
</dbReference>
<evidence type="ECO:0000313" key="2">
    <source>
        <dbReference type="EMBL" id="MBG6087158.1"/>
    </source>
</evidence>
<dbReference type="RefSeq" id="WP_197010061.1">
    <property type="nucleotide sequence ID" value="NZ_BAABES010000006.1"/>
</dbReference>
<feature type="repeat" description="TPR" evidence="1">
    <location>
        <begin position="328"/>
        <end position="361"/>
    </location>
</feature>
<dbReference type="PROSITE" id="PS50005">
    <property type="entry name" value="TPR"/>
    <property type="match status" value="1"/>
</dbReference>
<dbReference type="InterPro" id="IPR011990">
    <property type="entry name" value="TPR-like_helical_dom_sf"/>
</dbReference>
<accession>A0A931DI51</accession>
<proteinExistence type="predicted"/>
<gene>
    <name evidence="2" type="ORF">IW256_001271</name>
</gene>
<sequence length="414" mass="45203">MRADFEDSYRRLTPDAARLFRLLGLHPGEGDPSLGAAAALAGRPEAEVADLLRRLVAEDLVATAPGDGRFRLSGRAREYAAGRAERDETQRARDAASRRVLDFYLAGAAAADVTLDPGRWRLAPAFDGVRRFADKDGAWAWLEAERENLRAAVETAYAHGWDEYAWGLCEALWHLCSLRGYYRDWIGTHELGVRSAVRGGDRAAEARMRTQLGYALIGRDRAGDAAREFTAAREAARAAGDRRGEAAAGEALGVVLIVRERWAEAVEALEDGLRLAEETGDPRLVLSARVHLGRAVSGAGDQERAVRILGPLPDDFLALAEPDRYGRGRALTGLGQAYLRRGHPDAAINFFGQALEIMRAERASERQADLWCHLADAARFRRDTDAERAALSRARPLYEALDSPKAAGVAARLG</sequence>
<dbReference type="Proteomes" id="UP000614047">
    <property type="component" value="Unassembled WGS sequence"/>
</dbReference>